<feature type="compositionally biased region" description="Basic and acidic residues" evidence="1">
    <location>
        <begin position="99"/>
        <end position="112"/>
    </location>
</feature>
<dbReference type="WBParaSite" id="SSLN_0000448901-mRNA-1">
    <property type="protein sequence ID" value="SSLN_0000448901-mRNA-1"/>
    <property type="gene ID" value="SSLN_0000448901"/>
</dbReference>
<dbReference type="PANTHER" id="PTHR47027">
    <property type="entry name" value="REVERSE TRANSCRIPTASE DOMAIN-CONTAINING PROTEIN"/>
    <property type="match status" value="1"/>
</dbReference>
<protein>
    <submittedName>
        <fullName evidence="4">Reverse transcriptase domain-containing protein</fullName>
    </submittedName>
</protein>
<accession>A0A183SJE4</accession>
<gene>
    <name evidence="2" type="ORF">SSLN_LOCUS4342</name>
</gene>
<evidence type="ECO:0000256" key="1">
    <source>
        <dbReference type="SAM" id="MobiDB-lite"/>
    </source>
</evidence>
<dbReference type="AlphaFoldDB" id="A0A183SJE4"/>
<sequence>MQIFVMRIQIDVAVDTVCDGGPSFEDFACLFGASHDDHFSPLPIEAVVTINGVRRHERQEIVSAGGQHVFIYAGPESSACIAYNTEAELAGQDLGHGSPRADRHPQHQHHSDASATVMERPPDSHTHNPGINSITPTIIETTSEYSSPVTYTTNTISDGDSPKLSSWRLRIHLTHRPGQSPVNPSNLSRSTKVDYEIAHRIAKASQAFGRIQNVFWNRHGLHLSTKLRIYKAVILPTLLYGAETWIVYQKQARKLNHFHLSCLRGILKLTWQDRIPDTKVLEQTGILSTAEIAAFTAITFSAH</sequence>
<name>A0A183SJE4_SCHSO</name>
<evidence type="ECO:0000313" key="3">
    <source>
        <dbReference type="Proteomes" id="UP000275846"/>
    </source>
</evidence>
<proteinExistence type="predicted"/>
<dbReference type="PANTHER" id="PTHR47027:SF26">
    <property type="entry name" value="REVERSE TRANSCRIPTASE DOMAIN-CONTAINING PROTEIN"/>
    <property type="match status" value="1"/>
</dbReference>
<dbReference type="Proteomes" id="UP000275846">
    <property type="component" value="Unassembled WGS sequence"/>
</dbReference>
<evidence type="ECO:0000313" key="4">
    <source>
        <dbReference type="WBParaSite" id="SSLN_0000448901-mRNA-1"/>
    </source>
</evidence>
<evidence type="ECO:0000313" key="2">
    <source>
        <dbReference type="EMBL" id="VDL90727.1"/>
    </source>
</evidence>
<keyword evidence="3" id="KW-1185">Reference proteome</keyword>
<reference evidence="2 3" key="2">
    <citation type="submission" date="2018-11" db="EMBL/GenBank/DDBJ databases">
        <authorList>
            <consortium name="Pathogen Informatics"/>
        </authorList>
    </citation>
    <scope>NUCLEOTIDE SEQUENCE [LARGE SCALE GENOMIC DNA]</scope>
    <source>
        <strain evidence="2 3">NST_G2</strain>
    </source>
</reference>
<dbReference type="OrthoDB" id="425681at2759"/>
<reference evidence="4" key="1">
    <citation type="submission" date="2016-06" db="UniProtKB">
        <authorList>
            <consortium name="WormBaseParasite"/>
        </authorList>
    </citation>
    <scope>IDENTIFICATION</scope>
</reference>
<feature type="region of interest" description="Disordered" evidence="1">
    <location>
        <begin position="92"/>
        <end position="135"/>
    </location>
</feature>
<dbReference type="EMBL" id="UYSU01032831">
    <property type="protein sequence ID" value="VDL90727.1"/>
    <property type="molecule type" value="Genomic_DNA"/>
</dbReference>
<organism evidence="4">
    <name type="scientific">Schistocephalus solidus</name>
    <name type="common">Tapeworm</name>
    <dbReference type="NCBI Taxonomy" id="70667"/>
    <lineage>
        <taxon>Eukaryota</taxon>
        <taxon>Metazoa</taxon>
        <taxon>Spiralia</taxon>
        <taxon>Lophotrochozoa</taxon>
        <taxon>Platyhelminthes</taxon>
        <taxon>Cestoda</taxon>
        <taxon>Eucestoda</taxon>
        <taxon>Diphyllobothriidea</taxon>
        <taxon>Diphyllobothriidae</taxon>
        <taxon>Schistocephalus</taxon>
    </lineage>
</organism>